<dbReference type="Pfam" id="PF01471">
    <property type="entry name" value="PG_binding_1"/>
    <property type="match status" value="1"/>
</dbReference>
<evidence type="ECO:0000256" key="7">
    <source>
        <dbReference type="ARBA" id="ARBA00022833"/>
    </source>
</evidence>
<keyword evidence="5" id="KW-0677">Repeat</keyword>
<proteinExistence type="inferred from homology"/>
<feature type="binding site" evidence="12">
    <location>
        <position position="211"/>
    </location>
    <ligand>
        <name>Ca(2+)</name>
        <dbReference type="ChEBI" id="CHEBI:29108"/>
        <label>1</label>
    </ligand>
</feature>
<keyword evidence="7 11" id="KW-0862">Zinc</keyword>
<dbReference type="InterPro" id="IPR021190">
    <property type="entry name" value="Pept_M10A"/>
</dbReference>
<dbReference type="CDD" id="cd00094">
    <property type="entry name" value="HX"/>
    <property type="match status" value="1"/>
</dbReference>
<dbReference type="FunFam" id="2.110.10.10:FF:000007">
    <property type="entry name" value="stromelysin-3 isoform X2"/>
    <property type="match status" value="1"/>
</dbReference>
<feature type="binding site" evidence="12">
    <location>
        <position position="170"/>
    </location>
    <ligand>
        <name>Ca(2+)</name>
        <dbReference type="ChEBI" id="CHEBI:29108"/>
        <label>2</label>
    </ligand>
</feature>
<feature type="binding site" evidence="12">
    <location>
        <position position="206"/>
    </location>
    <ligand>
        <name>Zn(2+)</name>
        <dbReference type="ChEBI" id="CHEBI:29105"/>
        <label>1</label>
    </ligand>
</feature>
<feature type="binding site" evidence="11">
    <location>
        <position position="233"/>
    </location>
    <ligand>
        <name>Zn(2+)</name>
        <dbReference type="ChEBI" id="CHEBI:29105"/>
        <label>2</label>
        <note>catalytic</note>
    </ligand>
</feature>
<keyword evidence="2" id="KW-0645">Protease</keyword>
<feature type="binding site" evidence="12">
    <location>
        <position position="361"/>
    </location>
    <ligand>
        <name>Ca(2+)</name>
        <dbReference type="ChEBI" id="CHEBI:29108"/>
        <label>5</label>
    </ligand>
</feature>
<feature type="repeat" description="Hemopexin" evidence="13">
    <location>
        <begin position="355"/>
        <end position="399"/>
    </location>
</feature>
<feature type="region of interest" description="Disordered" evidence="14">
    <location>
        <begin position="277"/>
        <end position="297"/>
    </location>
</feature>
<dbReference type="PIRSF" id="PIRSF001191">
    <property type="entry name" value="Peptidase_M10A_matrix"/>
    <property type="match status" value="1"/>
</dbReference>
<keyword evidence="18" id="KW-1185">Reference proteome</keyword>
<feature type="binding site" evidence="12">
    <location>
        <position position="202"/>
    </location>
    <ligand>
        <name>Ca(2+)</name>
        <dbReference type="ChEBI" id="CHEBI:29108"/>
        <label>2</label>
    </ligand>
</feature>
<dbReference type="FunFam" id="3.40.390.10:FF:000022">
    <property type="entry name" value="Matrix metalloproteinase 1, isoform C"/>
    <property type="match status" value="1"/>
</dbReference>
<name>A0ABD3UBU8_SINWO</name>
<evidence type="ECO:0000256" key="11">
    <source>
        <dbReference type="PIRSR" id="PIRSR001191-2"/>
    </source>
</evidence>
<evidence type="ECO:0000256" key="3">
    <source>
        <dbReference type="ARBA" id="ARBA00022723"/>
    </source>
</evidence>
<dbReference type="GO" id="GO:0006508">
    <property type="term" value="P:proteolysis"/>
    <property type="evidence" value="ECO:0007669"/>
    <property type="project" value="UniProtKB-KW"/>
</dbReference>
<feature type="repeat" description="Hemopexin" evidence="13">
    <location>
        <begin position="446"/>
        <end position="494"/>
    </location>
</feature>
<feature type="binding site" evidence="12">
    <location>
        <position position="187"/>
    </location>
    <ligand>
        <name>Ca(2+)</name>
        <dbReference type="ChEBI" id="CHEBI:29108"/>
        <label>3</label>
    </ligand>
</feature>
<protein>
    <recommendedName>
        <fullName evidence="16">Peptidase metallopeptidase domain-containing protein</fullName>
    </recommendedName>
</protein>
<evidence type="ECO:0000256" key="6">
    <source>
        <dbReference type="ARBA" id="ARBA00022801"/>
    </source>
</evidence>
<dbReference type="CDD" id="cd04278">
    <property type="entry name" value="ZnMc_MMP"/>
    <property type="match status" value="1"/>
</dbReference>
<feature type="binding site" evidence="12">
    <location>
        <position position="247"/>
    </location>
    <ligand>
        <name>Zn(2+)</name>
        <dbReference type="ChEBI" id="CHEBI:29105"/>
        <label>2</label>
        <note>catalytic</note>
    </ligand>
</feature>
<dbReference type="EMBL" id="JBJQND010000016">
    <property type="protein sequence ID" value="KAL3846492.1"/>
    <property type="molecule type" value="Genomic_DNA"/>
</dbReference>
<feature type="binding site" evidence="12">
    <location>
        <position position="211"/>
    </location>
    <ligand>
        <name>Ca(2+)</name>
        <dbReference type="ChEBI" id="CHEBI:29108"/>
        <label>3</label>
    </ligand>
</feature>
<dbReference type="AlphaFoldDB" id="A0ABD3UBU8"/>
<dbReference type="Gene3D" id="2.110.10.10">
    <property type="entry name" value="Hemopexin-like domain"/>
    <property type="match status" value="1"/>
</dbReference>
<comment type="cofactor">
    <cofactor evidence="12">
        <name>Ca(2+)</name>
        <dbReference type="ChEBI" id="CHEBI:29108"/>
    </cofactor>
    <text evidence="12">Can bind about 5 Ca(2+) ions per subunit.</text>
</comment>
<dbReference type="Gene3D" id="3.40.390.10">
    <property type="entry name" value="Collagenase (Catalytic Domain)"/>
    <property type="match status" value="1"/>
</dbReference>
<feature type="binding site" evidence="12">
    <location>
        <position position="313"/>
    </location>
    <ligand>
        <name>Ca(2+)</name>
        <dbReference type="ChEBI" id="CHEBI:29108"/>
        <label>4</label>
    </ligand>
</feature>
<evidence type="ECO:0000256" key="14">
    <source>
        <dbReference type="SAM" id="MobiDB-lite"/>
    </source>
</evidence>
<dbReference type="InterPro" id="IPR024079">
    <property type="entry name" value="MetalloPept_cat_dom_sf"/>
</dbReference>
<feature type="signal peptide" evidence="15">
    <location>
        <begin position="1"/>
        <end position="29"/>
    </location>
</feature>
<feature type="chain" id="PRO_5044742723" description="Peptidase metallopeptidase domain-containing protein" evidence="15">
    <location>
        <begin position="30"/>
        <end position="573"/>
    </location>
</feature>
<dbReference type="SUPFAM" id="SSF50923">
    <property type="entry name" value="Hemopexin-like domain"/>
    <property type="match status" value="1"/>
</dbReference>
<dbReference type="SUPFAM" id="SSF55486">
    <property type="entry name" value="Metalloproteases ('zincins'), catalytic domain"/>
    <property type="match status" value="1"/>
</dbReference>
<feature type="repeat" description="Hemopexin" evidence="13">
    <location>
        <begin position="400"/>
        <end position="445"/>
    </location>
</feature>
<reference evidence="17 18" key="1">
    <citation type="submission" date="2024-11" db="EMBL/GenBank/DDBJ databases">
        <title>Chromosome-level genome assembly of the freshwater bivalve Anodonta woodiana.</title>
        <authorList>
            <person name="Chen X."/>
        </authorList>
    </citation>
    <scope>NUCLEOTIDE SEQUENCE [LARGE SCALE GENOMIC DNA]</scope>
    <source>
        <strain evidence="17">MN2024</strain>
        <tissue evidence="17">Gills</tissue>
    </source>
</reference>
<comment type="caution">
    <text evidence="17">The sequence shown here is derived from an EMBL/GenBank/DDBJ whole genome shotgun (WGS) entry which is preliminary data.</text>
</comment>
<dbReference type="InterPro" id="IPR036365">
    <property type="entry name" value="PGBD-like_sf"/>
</dbReference>
<dbReference type="Pfam" id="PF00413">
    <property type="entry name" value="Peptidase_M10"/>
    <property type="match status" value="1"/>
</dbReference>
<feature type="binding site" description="in inhibited form" evidence="12">
    <location>
        <position position="97"/>
    </location>
    <ligand>
        <name>Zn(2+)</name>
        <dbReference type="ChEBI" id="CHEBI:29105"/>
        <label>2</label>
        <note>catalytic</note>
    </ligand>
</feature>
<evidence type="ECO:0000256" key="4">
    <source>
        <dbReference type="ARBA" id="ARBA00022729"/>
    </source>
</evidence>
<dbReference type="PANTHER" id="PTHR10201:SF291">
    <property type="entry name" value="MATRIX METALLOPROTEINASE 1, ISOFORM C-RELATED"/>
    <property type="match status" value="1"/>
</dbReference>
<evidence type="ECO:0000256" key="13">
    <source>
        <dbReference type="PROSITE-ProRule" id="PRU01011"/>
    </source>
</evidence>
<dbReference type="Proteomes" id="UP001634394">
    <property type="component" value="Unassembled WGS sequence"/>
</dbReference>
<feature type="binding site" evidence="11">
    <location>
        <position position="229"/>
    </location>
    <ligand>
        <name>Zn(2+)</name>
        <dbReference type="ChEBI" id="CHEBI:29105"/>
        <label>2</label>
        <note>catalytic</note>
    </ligand>
</feature>
<feature type="binding site" evidence="12">
    <location>
        <position position="188"/>
    </location>
    <ligand>
        <name>Ca(2+)</name>
        <dbReference type="ChEBI" id="CHEBI:29108"/>
        <label>3</label>
    </ligand>
</feature>
<dbReference type="InterPro" id="IPR001818">
    <property type="entry name" value="Pept_M10_metallopeptidase"/>
</dbReference>
<dbReference type="GO" id="GO:0008237">
    <property type="term" value="F:metallopeptidase activity"/>
    <property type="evidence" value="ECO:0007669"/>
    <property type="project" value="UniProtKB-KW"/>
</dbReference>
<sequence length="573" mass="65647">MVSVIGKYFPRILLKITLFVVAFLPYARSKHDGDGKYDGTDYLIKYGYIDVGDTYSGALLSKDYVKHAVQQFQRMAGLPVTGEMDEETRKMMQLPRCGVKDPIGTGDAARKKRYALHGSKWEKRDLTYRISRYTRQLLQERVQEEIQKAFDIWSKVAPINFRRHDAGNVDIDVRFISGPHGDNNPFDGQGQTLAHAYFPQYGGDAHFDDDERWTVNSTQGVNLYQVAAHEFGHSLGLAHSDSRDALMAPFYRGYEKGIRLGDDDIYAIQELYGKRTDPDIPNIPDSDRDKAGPATTRKPIVHIPPICRDSKLDAITRTDDGLTYVFAGQHYYRLNENGIDPGYPREIAWDWEKVIGPIDAALTWPNGWTFIFKGSVYWKFHNMRLIYGPKNISEGFHGIPNNIDAAFVWSGNGKTYFIKGDKYWRYYRNRIDFGYPRGMSIWRGLPTPIDAAFQWKNGRTYFFSGDKYYRYNDQIFNVDTNGYPREIGPWWLGCPDKSQIFEYDKERSHGNKDVDISFGSMTGEGRNSDTQWINVPDVADTASIHDTFNCASCDQLLSASFLLITVFIHFIVS</sequence>
<keyword evidence="12" id="KW-0106">Calcium</keyword>
<evidence type="ECO:0000259" key="16">
    <source>
        <dbReference type="SMART" id="SM00235"/>
    </source>
</evidence>
<evidence type="ECO:0000256" key="8">
    <source>
        <dbReference type="ARBA" id="ARBA00023049"/>
    </source>
</evidence>
<keyword evidence="9" id="KW-0865">Zymogen</keyword>
<dbReference type="SMART" id="SM00235">
    <property type="entry name" value="ZnMc"/>
    <property type="match status" value="1"/>
</dbReference>
<dbReference type="InterPro" id="IPR000585">
    <property type="entry name" value="Hemopexin-like_dom"/>
</dbReference>
<feature type="binding site" evidence="12">
    <location>
        <position position="180"/>
    </location>
    <ligand>
        <name>Zn(2+)</name>
        <dbReference type="ChEBI" id="CHEBI:29105"/>
        <label>1</label>
    </ligand>
</feature>
<feature type="binding site" evidence="12">
    <location>
        <position position="315"/>
    </location>
    <ligand>
        <name>Ca(2+)</name>
        <dbReference type="ChEBI" id="CHEBI:29108"/>
        <label>5</label>
    </ligand>
</feature>
<dbReference type="PRINTS" id="PR00138">
    <property type="entry name" value="MATRIXIN"/>
</dbReference>
<evidence type="ECO:0000256" key="2">
    <source>
        <dbReference type="ARBA" id="ARBA00022670"/>
    </source>
</evidence>
<feature type="domain" description="Peptidase metallopeptidase" evidence="16">
    <location>
        <begin position="117"/>
        <end position="274"/>
    </location>
</feature>
<feature type="binding site" evidence="11">
    <location>
        <position position="239"/>
    </location>
    <ligand>
        <name>Zn(2+)</name>
        <dbReference type="ChEBI" id="CHEBI:29105"/>
        <label>2</label>
        <note>catalytic</note>
    </ligand>
</feature>
<dbReference type="InterPro" id="IPR006026">
    <property type="entry name" value="Peptidase_Metallo"/>
</dbReference>
<accession>A0ABD3UBU8</accession>
<evidence type="ECO:0000256" key="1">
    <source>
        <dbReference type="ARBA" id="ARBA00010370"/>
    </source>
</evidence>
<dbReference type="PANTHER" id="PTHR10201">
    <property type="entry name" value="MATRIX METALLOPROTEINASE"/>
    <property type="match status" value="1"/>
</dbReference>
<keyword evidence="3 11" id="KW-0479">Metal-binding</keyword>
<evidence type="ECO:0000256" key="10">
    <source>
        <dbReference type="PIRSR" id="PIRSR001191-1"/>
    </source>
</evidence>
<feature type="binding site" evidence="12">
    <location>
        <position position="204"/>
    </location>
    <ligand>
        <name>Ca(2+)</name>
        <dbReference type="ChEBI" id="CHEBI:29108"/>
        <label>2</label>
    </ligand>
</feature>
<evidence type="ECO:0000313" key="18">
    <source>
        <dbReference type="Proteomes" id="UP001634394"/>
    </source>
</evidence>
<dbReference type="Pfam" id="PF00045">
    <property type="entry name" value="Hemopexin"/>
    <property type="match status" value="4"/>
</dbReference>
<keyword evidence="4 15" id="KW-0732">Signal</keyword>
<dbReference type="GO" id="GO:0046872">
    <property type="term" value="F:metal ion binding"/>
    <property type="evidence" value="ECO:0007669"/>
    <property type="project" value="UniProtKB-KW"/>
</dbReference>
<keyword evidence="8" id="KW-0482">Metalloprotease</keyword>
<keyword evidence="6" id="KW-0378">Hydrolase</keyword>
<feature type="repeat" description="Hemopexin" evidence="13">
    <location>
        <begin position="309"/>
        <end position="354"/>
    </location>
</feature>
<feature type="binding site" evidence="12">
    <location>
        <position position="208"/>
    </location>
    <ligand>
        <name>Ca(2+)</name>
        <dbReference type="ChEBI" id="CHEBI:29108"/>
        <label>3</label>
    </ligand>
</feature>
<dbReference type="InterPro" id="IPR018487">
    <property type="entry name" value="Hemopexin-like_repeat"/>
</dbReference>
<gene>
    <name evidence="17" type="ORF">ACJMK2_017474</name>
</gene>
<evidence type="ECO:0000256" key="12">
    <source>
        <dbReference type="PIRSR" id="PIRSR621190-2"/>
    </source>
</evidence>
<evidence type="ECO:0000313" key="17">
    <source>
        <dbReference type="EMBL" id="KAL3846492.1"/>
    </source>
</evidence>
<feature type="active site" evidence="10">
    <location>
        <position position="230"/>
    </location>
</feature>
<dbReference type="InterPro" id="IPR033739">
    <property type="entry name" value="M10A_MMP"/>
</dbReference>
<dbReference type="PROSITE" id="PS51642">
    <property type="entry name" value="HEMOPEXIN_2"/>
    <property type="match status" value="4"/>
</dbReference>
<dbReference type="SMART" id="SM00120">
    <property type="entry name" value="HX"/>
    <property type="match status" value="4"/>
</dbReference>
<comment type="similarity">
    <text evidence="1">Belongs to the peptidase M10A family.</text>
</comment>
<feature type="binding site" evidence="12">
    <location>
        <position position="209"/>
    </location>
    <ligand>
        <name>Ca(2+)</name>
        <dbReference type="ChEBI" id="CHEBI:29108"/>
        <label>1</label>
    </ligand>
</feature>
<feature type="binding site" evidence="12">
    <location>
        <position position="195"/>
    </location>
    <ligand>
        <name>Zn(2+)</name>
        <dbReference type="ChEBI" id="CHEBI:29105"/>
        <label>1</label>
    </ligand>
</feature>
<feature type="binding site" evidence="12">
    <location>
        <position position="406"/>
    </location>
    <ligand>
        <name>Ca(2+)</name>
        <dbReference type="ChEBI" id="CHEBI:29108"/>
        <label>5</label>
    </ligand>
</feature>
<evidence type="ECO:0000256" key="15">
    <source>
        <dbReference type="SAM" id="SignalP"/>
    </source>
</evidence>
<evidence type="ECO:0000256" key="5">
    <source>
        <dbReference type="ARBA" id="ARBA00022737"/>
    </source>
</evidence>
<comment type="cofactor">
    <cofactor evidence="12">
        <name>Zn(2+)</name>
        <dbReference type="ChEBI" id="CHEBI:29105"/>
    </cofactor>
    <text evidence="12">Binds 2 Zn(2+) ions per subunit.</text>
</comment>
<feature type="binding site" evidence="12">
    <location>
        <position position="450"/>
    </location>
    <ligand>
        <name>Ca(2+)</name>
        <dbReference type="ChEBI" id="CHEBI:29108"/>
        <label>4</label>
    </ligand>
</feature>
<feature type="binding site" evidence="12">
    <location>
        <position position="182"/>
    </location>
    <ligand>
        <name>Zn(2+)</name>
        <dbReference type="ChEBI" id="CHEBI:29105"/>
        <label>1</label>
    </ligand>
</feature>
<dbReference type="InterPro" id="IPR036375">
    <property type="entry name" value="Hemopexin-like_dom_sf"/>
</dbReference>
<feature type="binding site" evidence="12">
    <location>
        <position position="359"/>
    </location>
    <ligand>
        <name>Ca(2+)</name>
        <dbReference type="ChEBI" id="CHEBI:29108"/>
        <label>4</label>
    </ligand>
</feature>
<dbReference type="SUPFAM" id="SSF47090">
    <property type="entry name" value="PGBD-like"/>
    <property type="match status" value="1"/>
</dbReference>
<dbReference type="InterPro" id="IPR002477">
    <property type="entry name" value="Peptidoglycan-bd-like"/>
</dbReference>
<evidence type="ECO:0000256" key="9">
    <source>
        <dbReference type="ARBA" id="ARBA00023145"/>
    </source>
</evidence>
<organism evidence="17 18">
    <name type="scientific">Sinanodonta woodiana</name>
    <name type="common">Chinese pond mussel</name>
    <name type="synonym">Anodonta woodiana</name>
    <dbReference type="NCBI Taxonomy" id="1069815"/>
    <lineage>
        <taxon>Eukaryota</taxon>
        <taxon>Metazoa</taxon>
        <taxon>Spiralia</taxon>
        <taxon>Lophotrochozoa</taxon>
        <taxon>Mollusca</taxon>
        <taxon>Bivalvia</taxon>
        <taxon>Autobranchia</taxon>
        <taxon>Heteroconchia</taxon>
        <taxon>Palaeoheterodonta</taxon>
        <taxon>Unionida</taxon>
        <taxon>Unionoidea</taxon>
        <taxon>Unionidae</taxon>
        <taxon>Unioninae</taxon>
        <taxon>Sinanodonta</taxon>
    </lineage>
</organism>